<feature type="domain" description="NlpC/P60" evidence="10">
    <location>
        <begin position="157"/>
        <end position="285"/>
    </location>
</feature>
<evidence type="ECO:0000259" key="10">
    <source>
        <dbReference type="PROSITE" id="PS51935"/>
    </source>
</evidence>
<reference evidence="11" key="1">
    <citation type="journal article" date="2022" name="Microorganisms">
        <title>Antibiotic Susceptibility, Resistance Gene Determinants and Corresponding Genomic Regions in Lactobacillus amylovorus Isolates Derived from Wild Boars and Domestic Pigs.</title>
        <authorList>
            <person name="Moravkova M."/>
            <person name="Kostovova I."/>
            <person name="Kavanova K."/>
            <person name="Pechar R."/>
            <person name="Stanek S."/>
            <person name="Brychta A."/>
            <person name="Zeman M."/>
            <person name="Kubasova T."/>
        </authorList>
    </citation>
    <scope>NUCLEOTIDE SEQUENCE</scope>
    <source>
        <strain evidence="11">M356A</strain>
    </source>
</reference>
<proteinExistence type="inferred from homology"/>
<dbReference type="InterPro" id="IPR036779">
    <property type="entry name" value="LysM_dom_sf"/>
</dbReference>
<sequence length="285" mass="30348">MKTINKSHNSIKLAFALVSGGLATQMAGTAIAHADTATTVKQGETLKSIAKDNHITVKALAKANHLKTSAKLTSNQKINIPDPPKTHTVEQGESVSSVAQKYGLKTSDVLKWNNLSWSNSTIYIGDKLNLQDPNEPQTTDTQNTDSAKSTATSLVGNTQAERIVNLALQFANQGIPYVWGGTTPAGFDCSGLVQYVFAQNGISLNRTTVGQEQNVATTDVSSVSDVINNARPGDLLFWGSHGASYHVAIYIGNGQFVAAPQPGQNVDVENVSNYFMPSFIGRVVA</sequence>
<dbReference type="AlphaFoldDB" id="A0A9X4AD69"/>
<dbReference type="CDD" id="cd00118">
    <property type="entry name" value="LysM"/>
    <property type="match status" value="2"/>
</dbReference>
<organism evidence="11 12">
    <name type="scientific">Lactobacillus amylovorus</name>
    <dbReference type="NCBI Taxonomy" id="1604"/>
    <lineage>
        <taxon>Bacteria</taxon>
        <taxon>Bacillati</taxon>
        <taxon>Bacillota</taxon>
        <taxon>Bacilli</taxon>
        <taxon>Lactobacillales</taxon>
        <taxon>Lactobacillaceae</taxon>
        <taxon>Lactobacillus</taxon>
    </lineage>
</organism>
<keyword evidence="2" id="KW-0645">Protease</keyword>
<dbReference type="InterPro" id="IPR038765">
    <property type="entry name" value="Papain-like_cys_pep_sf"/>
</dbReference>
<accession>A0A9X4AD69</accession>
<dbReference type="RefSeq" id="WP_271870758.1">
    <property type="nucleotide sequence ID" value="NZ_JAOTGU010000019.1"/>
</dbReference>
<dbReference type="InterPro" id="IPR018392">
    <property type="entry name" value="LysM"/>
</dbReference>
<evidence type="ECO:0000313" key="12">
    <source>
        <dbReference type="Proteomes" id="UP001143700"/>
    </source>
</evidence>
<dbReference type="PANTHER" id="PTHR47053">
    <property type="entry name" value="MUREIN DD-ENDOPEPTIDASE MEPH-RELATED"/>
    <property type="match status" value="1"/>
</dbReference>
<feature type="signal peptide" evidence="8">
    <location>
        <begin position="1"/>
        <end position="34"/>
    </location>
</feature>
<evidence type="ECO:0000256" key="5">
    <source>
        <dbReference type="ARBA" id="ARBA00022801"/>
    </source>
</evidence>
<feature type="domain" description="LysM" evidence="9">
    <location>
        <begin position="85"/>
        <end position="130"/>
    </location>
</feature>
<dbReference type="SUPFAM" id="SSF54001">
    <property type="entry name" value="Cysteine proteinases"/>
    <property type="match status" value="1"/>
</dbReference>
<evidence type="ECO:0000256" key="3">
    <source>
        <dbReference type="ARBA" id="ARBA00022729"/>
    </source>
</evidence>
<keyword evidence="5" id="KW-0378">Hydrolase</keyword>
<evidence type="ECO:0000313" key="11">
    <source>
        <dbReference type="EMBL" id="MDB6262815.1"/>
    </source>
</evidence>
<comment type="caution">
    <text evidence="11">The sequence shown here is derived from an EMBL/GenBank/DDBJ whole genome shotgun (WGS) entry which is preliminary data.</text>
</comment>
<evidence type="ECO:0000256" key="8">
    <source>
        <dbReference type="SAM" id="SignalP"/>
    </source>
</evidence>
<reference evidence="11" key="2">
    <citation type="submission" date="2022-10" db="EMBL/GenBank/DDBJ databases">
        <authorList>
            <person name="Kostovova I."/>
            <person name="Moravkova M."/>
            <person name="Pechar R."/>
        </authorList>
    </citation>
    <scope>NUCLEOTIDE SEQUENCE</scope>
    <source>
        <strain evidence="11">M356A</strain>
    </source>
</reference>
<feature type="region of interest" description="Disordered" evidence="7">
    <location>
        <begin position="128"/>
        <end position="147"/>
    </location>
</feature>
<dbReference type="EMBL" id="JAOTGU010000019">
    <property type="protein sequence ID" value="MDB6262815.1"/>
    <property type="molecule type" value="Genomic_DNA"/>
</dbReference>
<feature type="chain" id="PRO_5040982635" evidence="8">
    <location>
        <begin position="35"/>
        <end position="285"/>
    </location>
</feature>
<dbReference type="Gene3D" id="3.10.350.10">
    <property type="entry name" value="LysM domain"/>
    <property type="match status" value="2"/>
</dbReference>
<keyword evidence="6" id="KW-0788">Thiol protease</keyword>
<dbReference type="PROSITE" id="PS51935">
    <property type="entry name" value="NLPC_P60"/>
    <property type="match status" value="1"/>
</dbReference>
<dbReference type="GO" id="GO:0008234">
    <property type="term" value="F:cysteine-type peptidase activity"/>
    <property type="evidence" value="ECO:0007669"/>
    <property type="project" value="UniProtKB-KW"/>
</dbReference>
<dbReference type="InterPro" id="IPR051202">
    <property type="entry name" value="Peptidase_C40"/>
</dbReference>
<dbReference type="Pfam" id="PF01476">
    <property type="entry name" value="LysM"/>
    <property type="match status" value="2"/>
</dbReference>
<evidence type="ECO:0000256" key="7">
    <source>
        <dbReference type="SAM" id="MobiDB-lite"/>
    </source>
</evidence>
<evidence type="ECO:0000256" key="4">
    <source>
        <dbReference type="ARBA" id="ARBA00022737"/>
    </source>
</evidence>
<dbReference type="PANTHER" id="PTHR47053:SF1">
    <property type="entry name" value="MUREIN DD-ENDOPEPTIDASE MEPH-RELATED"/>
    <property type="match status" value="1"/>
</dbReference>
<dbReference type="PROSITE" id="PS51782">
    <property type="entry name" value="LYSM"/>
    <property type="match status" value="2"/>
</dbReference>
<protein>
    <submittedName>
        <fullName evidence="11">NlpC/P60 family protein</fullName>
    </submittedName>
</protein>
<feature type="domain" description="LysM" evidence="9">
    <location>
        <begin position="36"/>
        <end position="80"/>
    </location>
</feature>
<dbReference type="SMART" id="SM00257">
    <property type="entry name" value="LysM"/>
    <property type="match status" value="2"/>
</dbReference>
<comment type="similarity">
    <text evidence="1">Belongs to the peptidase C40 family.</text>
</comment>
<keyword evidence="4" id="KW-0677">Repeat</keyword>
<evidence type="ECO:0000256" key="1">
    <source>
        <dbReference type="ARBA" id="ARBA00007074"/>
    </source>
</evidence>
<dbReference type="Gene3D" id="3.90.1720.10">
    <property type="entry name" value="endopeptidase domain like (from Nostoc punctiforme)"/>
    <property type="match status" value="1"/>
</dbReference>
<name>A0A9X4AD69_LACAM</name>
<dbReference type="GO" id="GO:0006508">
    <property type="term" value="P:proteolysis"/>
    <property type="evidence" value="ECO:0007669"/>
    <property type="project" value="UniProtKB-KW"/>
</dbReference>
<dbReference type="SUPFAM" id="SSF54106">
    <property type="entry name" value="LysM domain"/>
    <property type="match status" value="2"/>
</dbReference>
<dbReference type="InterPro" id="IPR000064">
    <property type="entry name" value="NLP_P60_dom"/>
</dbReference>
<evidence type="ECO:0000256" key="2">
    <source>
        <dbReference type="ARBA" id="ARBA00022670"/>
    </source>
</evidence>
<gene>
    <name evidence="11" type="ORF">ODV15_09705</name>
</gene>
<evidence type="ECO:0000256" key="6">
    <source>
        <dbReference type="ARBA" id="ARBA00022807"/>
    </source>
</evidence>
<feature type="compositionally biased region" description="Polar residues" evidence="7">
    <location>
        <begin position="131"/>
        <end position="147"/>
    </location>
</feature>
<keyword evidence="3 8" id="KW-0732">Signal</keyword>
<dbReference type="Proteomes" id="UP001143700">
    <property type="component" value="Unassembled WGS sequence"/>
</dbReference>
<evidence type="ECO:0000259" key="9">
    <source>
        <dbReference type="PROSITE" id="PS51782"/>
    </source>
</evidence>
<dbReference type="Pfam" id="PF00877">
    <property type="entry name" value="NLPC_P60"/>
    <property type="match status" value="1"/>
</dbReference>